<evidence type="ECO:0000313" key="1">
    <source>
        <dbReference type="EMBL" id="RVU62735.1"/>
    </source>
</evidence>
<dbReference type="AlphaFoldDB" id="A0A437SGA2"/>
<gene>
    <name evidence="1" type="ORF">BM74_19210</name>
</gene>
<organism evidence="1 2">
    <name type="scientific">Bacillus thuringiensis</name>
    <dbReference type="NCBI Taxonomy" id="1428"/>
    <lineage>
        <taxon>Bacteria</taxon>
        <taxon>Bacillati</taxon>
        <taxon>Bacillota</taxon>
        <taxon>Bacilli</taxon>
        <taxon>Bacillales</taxon>
        <taxon>Bacillaceae</taxon>
        <taxon>Bacillus</taxon>
        <taxon>Bacillus cereus group</taxon>
    </lineage>
</organism>
<comment type="caution">
    <text evidence="1">The sequence shown here is derived from an EMBL/GenBank/DDBJ whole genome shotgun (WGS) entry which is preliminary data.</text>
</comment>
<protein>
    <recommendedName>
        <fullName evidence="3">Phage protein</fullName>
    </recommendedName>
</protein>
<dbReference type="RefSeq" id="WP_127813954.1">
    <property type="nucleotide sequence ID" value="NZ_LDER01000243.1"/>
</dbReference>
<accession>A0A437SGA2</accession>
<dbReference type="Proteomes" id="UP000286687">
    <property type="component" value="Unassembled WGS sequence"/>
</dbReference>
<reference evidence="1 2" key="1">
    <citation type="submission" date="2018-01" db="EMBL/GenBank/DDBJ databases">
        <title>Complete genome sequence of G25-42.</title>
        <authorList>
            <person name="Zheng Z."/>
            <person name="Sun M."/>
        </authorList>
    </citation>
    <scope>NUCLEOTIDE SEQUENCE [LARGE SCALE GENOMIC DNA]</scope>
    <source>
        <strain evidence="1 2">G25-42</strain>
    </source>
</reference>
<evidence type="ECO:0000313" key="2">
    <source>
        <dbReference type="Proteomes" id="UP000286687"/>
    </source>
</evidence>
<sequence>MKIPKSVIKKLQRINSMAQQSKKLSEEVGEWIESKGYDSHEFRTEGYSMLEMVDYGEASSDEIESLLIKQFEEMDKFKIL</sequence>
<evidence type="ECO:0008006" key="3">
    <source>
        <dbReference type="Google" id="ProtNLM"/>
    </source>
</evidence>
<name>A0A437SGA2_BACTU</name>
<dbReference type="EMBL" id="LDER01000243">
    <property type="protein sequence ID" value="RVU62735.1"/>
    <property type="molecule type" value="Genomic_DNA"/>
</dbReference>
<proteinExistence type="predicted"/>